<dbReference type="OrthoDB" id="10518238at2759"/>
<reference evidence="1" key="2">
    <citation type="submission" date="2021-01" db="EMBL/GenBank/DDBJ databases">
        <authorList>
            <person name="Schikora-Tamarit M.A."/>
        </authorList>
    </citation>
    <scope>NUCLEOTIDE SEQUENCE</scope>
    <source>
        <strain evidence="1">CBS6075</strain>
    </source>
</reference>
<evidence type="ECO:0000313" key="1">
    <source>
        <dbReference type="EMBL" id="KAH3670744.1"/>
    </source>
</evidence>
<dbReference type="RefSeq" id="XP_046064169.1">
    <property type="nucleotide sequence ID" value="XM_046202002.1"/>
</dbReference>
<protein>
    <submittedName>
        <fullName evidence="1">Uncharacterized protein</fullName>
    </submittedName>
</protein>
<dbReference type="EMBL" id="JAEUBE010000087">
    <property type="protein sequence ID" value="KAH3670744.1"/>
    <property type="molecule type" value="Genomic_DNA"/>
</dbReference>
<comment type="caution">
    <text evidence="1">The sequence shown here is derived from an EMBL/GenBank/DDBJ whole genome shotgun (WGS) entry which is preliminary data.</text>
</comment>
<evidence type="ECO:0000313" key="2">
    <source>
        <dbReference type="Proteomes" id="UP000769157"/>
    </source>
</evidence>
<dbReference type="GeneID" id="70233228"/>
<dbReference type="Proteomes" id="UP000769157">
    <property type="component" value="Unassembled WGS sequence"/>
</dbReference>
<gene>
    <name evidence="1" type="ORF">OGAPHI_001260</name>
</gene>
<dbReference type="AlphaFoldDB" id="A0A9P8T9M3"/>
<organism evidence="1 2">
    <name type="scientific">Ogataea philodendri</name>
    <dbReference type="NCBI Taxonomy" id="1378263"/>
    <lineage>
        <taxon>Eukaryota</taxon>
        <taxon>Fungi</taxon>
        <taxon>Dikarya</taxon>
        <taxon>Ascomycota</taxon>
        <taxon>Saccharomycotina</taxon>
        <taxon>Pichiomycetes</taxon>
        <taxon>Pichiales</taxon>
        <taxon>Pichiaceae</taxon>
        <taxon>Ogataea</taxon>
    </lineage>
</organism>
<sequence>MASNSFFQTALPSADVTSPNSLVNTSSYHSTGTGVRPSLMLSCSSFQSDRLSFGKITVLTPDRLAARVFSFRPPIRRTRPVNVSSPVIATSGSKGRFRASDRNDDVIATPAEGPSFGVAPSGKCKCICARSKNRFSTKRLARNILENEYAIRTDSFITSPSCPVRSTFGVESLLIACSKIDSMYNAEPPVEVHASPITTPGGVVSYSLSAV</sequence>
<name>A0A9P8T9M3_9ASCO</name>
<reference evidence="1" key="1">
    <citation type="journal article" date="2021" name="Open Biol.">
        <title>Shared evolutionary footprints suggest mitochondrial oxidative damage underlies multiple complex I losses in fungi.</title>
        <authorList>
            <person name="Schikora-Tamarit M.A."/>
            <person name="Marcet-Houben M."/>
            <person name="Nosek J."/>
            <person name="Gabaldon T."/>
        </authorList>
    </citation>
    <scope>NUCLEOTIDE SEQUENCE</scope>
    <source>
        <strain evidence="1">CBS6075</strain>
    </source>
</reference>
<proteinExistence type="predicted"/>
<accession>A0A9P8T9M3</accession>
<keyword evidence="2" id="KW-1185">Reference proteome</keyword>